<dbReference type="Pfam" id="PF08031">
    <property type="entry name" value="BBE"/>
    <property type="match status" value="1"/>
</dbReference>
<protein>
    <submittedName>
        <fullName evidence="7">Glucooligosaccharide oxidase</fullName>
    </submittedName>
</protein>
<evidence type="ECO:0000256" key="5">
    <source>
        <dbReference type="SAM" id="SignalP"/>
    </source>
</evidence>
<dbReference type="SUPFAM" id="SSF56176">
    <property type="entry name" value="FAD-binding/transporter-associated domain-like"/>
    <property type="match status" value="1"/>
</dbReference>
<dbReference type="InterPro" id="IPR016166">
    <property type="entry name" value="FAD-bd_PCMH"/>
</dbReference>
<sequence length="500" mass="54298">MKLFILSAGLFAAGLANASLAGIKREQVLVSNCLSNKNVPTQWKNSSEYNTLAEPFNTRLVYEPYAIVLPETNQHVQDAVACAAECGIKVQAKSGGHSYASFSSGGKDGSLMIFLQAFNNVTLNQETGIVSVGGGVRLGNLANGIYDQGKRALPHGTCPGVGVGGHATHGGYGHVSREYGLALDTIVGLDIVLANGSLVHATETEYADVYWACRGACDSIGIVTKFEMQTHAAPESITYFDFEYSTGIYKDKDTYIETFLHIQDVALNTTVVDERISWGIYENGSLYKIGGAFHGTIDDFKATVVPEFLRTLPTPNVINITSYSWIDYLKLVSDRNAIIEPLTGYDEHDDFFAKSITVPEKDGFTAAALGAKYDYITTGKVPSFFVITNLYGGPGSAINEKDTEFAAYRDRDSLWVLQLYGNKPGNTSLPFINGLTAAITGAQPQTEFGAYLNYVDPSLSADEAHKLYYGEELYGELQKVKEEVDPDEVFWNPQAVVVSA</sequence>
<dbReference type="Gene3D" id="3.30.465.10">
    <property type="match status" value="1"/>
</dbReference>
<dbReference type="GO" id="GO:0071949">
    <property type="term" value="F:FAD binding"/>
    <property type="evidence" value="ECO:0007669"/>
    <property type="project" value="InterPro"/>
</dbReference>
<dbReference type="InterPro" id="IPR006094">
    <property type="entry name" value="Oxid_FAD_bind_N"/>
</dbReference>
<name>A0A6A6T1K7_9PLEO</name>
<dbReference type="Pfam" id="PF01565">
    <property type="entry name" value="FAD_binding_4"/>
    <property type="match status" value="1"/>
</dbReference>
<evidence type="ECO:0000256" key="2">
    <source>
        <dbReference type="ARBA" id="ARBA00022630"/>
    </source>
</evidence>
<dbReference type="InterPro" id="IPR016169">
    <property type="entry name" value="FAD-bd_PCMH_sub2"/>
</dbReference>
<dbReference type="Proteomes" id="UP000799324">
    <property type="component" value="Unassembled WGS sequence"/>
</dbReference>
<feature type="signal peptide" evidence="5">
    <location>
        <begin position="1"/>
        <end position="18"/>
    </location>
</feature>
<keyword evidence="4" id="KW-0560">Oxidoreductase</keyword>
<dbReference type="InterPro" id="IPR036318">
    <property type="entry name" value="FAD-bd_PCMH-like_sf"/>
</dbReference>
<keyword evidence="3" id="KW-0274">FAD</keyword>
<reference evidence="7" key="1">
    <citation type="journal article" date="2020" name="Stud. Mycol.">
        <title>101 Dothideomycetes genomes: a test case for predicting lifestyles and emergence of pathogens.</title>
        <authorList>
            <person name="Haridas S."/>
            <person name="Albert R."/>
            <person name="Binder M."/>
            <person name="Bloem J."/>
            <person name="Labutti K."/>
            <person name="Salamov A."/>
            <person name="Andreopoulos B."/>
            <person name="Baker S."/>
            <person name="Barry K."/>
            <person name="Bills G."/>
            <person name="Bluhm B."/>
            <person name="Cannon C."/>
            <person name="Castanera R."/>
            <person name="Culley D."/>
            <person name="Daum C."/>
            <person name="Ezra D."/>
            <person name="Gonzalez J."/>
            <person name="Henrissat B."/>
            <person name="Kuo A."/>
            <person name="Liang C."/>
            <person name="Lipzen A."/>
            <person name="Lutzoni F."/>
            <person name="Magnuson J."/>
            <person name="Mondo S."/>
            <person name="Nolan M."/>
            <person name="Ohm R."/>
            <person name="Pangilinan J."/>
            <person name="Park H.-J."/>
            <person name="Ramirez L."/>
            <person name="Alfaro M."/>
            <person name="Sun H."/>
            <person name="Tritt A."/>
            <person name="Yoshinaga Y."/>
            <person name="Zwiers L.-H."/>
            <person name="Turgeon B."/>
            <person name="Goodwin S."/>
            <person name="Spatafora J."/>
            <person name="Crous P."/>
            <person name="Grigoriev I."/>
        </authorList>
    </citation>
    <scope>NUCLEOTIDE SEQUENCE</scope>
    <source>
        <strain evidence="7">CBS 122681</strain>
    </source>
</reference>
<dbReference type="InterPro" id="IPR050416">
    <property type="entry name" value="FAD-linked_Oxidoreductase"/>
</dbReference>
<evidence type="ECO:0000256" key="1">
    <source>
        <dbReference type="ARBA" id="ARBA00005466"/>
    </source>
</evidence>
<dbReference type="InterPro" id="IPR012951">
    <property type="entry name" value="BBE"/>
</dbReference>
<comment type="similarity">
    <text evidence="1">Belongs to the oxygen-dependent FAD-linked oxidoreductase family.</text>
</comment>
<evidence type="ECO:0000256" key="4">
    <source>
        <dbReference type="ARBA" id="ARBA00023002"/>
    </source>
</evidence>
<evidence type="ECO:0000259" key="6">
    <source>
        <dbReference type="PROSITE" id="PS51387"/>
    </source>
</evidence>
<keyword evidence="5" id="KW-0732">Signal</keyword>
<keyword evidence="8" id="KW-1185">Reference proteome</keyword>
<dbReference type="AlphaFoldDB" id="A0A6A6T1K7"/>
<evidence type="ECO:0000256" key="3">
    <source>
        <dbReference type="ARBA" id="ARBA00022827"/>
    </source>
</evidence>
<dbReference type="EMBL" id="MU004402">
    <property type="protein sequence ID" value="KAF2652414.1"/>
    <property type="molecule type" value="Genomic_DNA"/>
</dbReference>
<keyword evidence="2" id="KW-0285">Flavoprotein</keyword>
<dbReference type="PROSITE" id="PS51387">
    <property type="entry name" value="FAD_PCMH"/>
    <property type="match status" value="1"/>
</dbReference>
<evidence type="ECO:0000313" key="7">
    <source>
        <dbReference type="EMBL" id="KAF2652414.1"/>
    </source>
</evidence>
<feature type="chain" id="PRO_5025455949" evidence="5">
    <location>
        <begin position="19"/>
        <end position="500"/>
    </location>
</feature>
<dbReference type="PANTHER" id="PTHR42973">
    <property type="entry name" value="BINDING OXIDOREDUCTASE, PUTATIVE (AFU_ORTHOLOGUE AFUA_1G17690)-RELATED"/>
    <property type="match status" value="1"/>
</dbReference>
<organism evidence="7 8">
    <name type="scientific">Lophiostoma macrostomum CBS 122681</name>
    <dbReference type="NCBI Taxonomy" id="1314788"/>
    <lineage>
        <taxon>Eukaryota</taxon>
        <taxon>Fungi</taxon>
        <taxon>Dikarya</taxon>
        <taxon>Ascomycota</taxon>
        <taxon>Pezizomycotina</taxon>
        <taxon>Dothideomycetes</taxon>
        <taxon>Pleosporomycetidae</taxon>
        <taxon>Pleosporales</taxon>
        <taxon>Lophiostomataceae</taxon>
        <taxon>Lophiostoma</taxon>
    </lineage>
</organism>
<dbReference type="GO" id="GO:0016491">
    <property type="term" value="F:oxidoreductase activity"/>
    <property type="evidence" value="ECO:0007669"/>
    <property type="project" value="UniProtKB-KW"/>
</dbReference>
<proteinExistence type="inferred from homology"/>
<accession>A0A6A6T1K7</accession>
<gene>
    <name evidence="7" type="ORF">K491DRAFT_706426</name>
</gene>
<feature type="domain" description="FAD-binding PCMH-type" evidence="6">
    <location>
        <begin position="60"/>
        <end position="233"/>
    </location>
</feature>
<dbReference type="PANTHER" id="PTHR42973:SF15">
    <property type="entry name" value="FAD-BINDING PCMH-TYPE DOMAIN-CONTAINING PROTEIN"/>
    <property type="match status" value="1"/>
</dbReference>
<dbReference type="Gene3D" id="3.40.462.20">
    <property type="match status" value="1"/>
</dbReference>
<evidence type="ECO:0000313" key="8">
    <source>
        <dbReference type="Proteomes" id="UP000799324"/>
    </source>
</evidence>
<dbReference type="OrthoDB" id="407275at2759"/>